<dbReference type="InterPro" id="IPR039425">
    <property type="entry name" value="RNA_pol_sigma-70-like"/>
</dbReference>
<dbReference type="RefSeq" id="WP_264793323.1">
    <property type="nucleotide sequence ID" value="NZ_AP026867.1"/>
</dbReference>
<dbReference type="InterPro" id="IPR014284">
    <property type="entry name" value="RNA_pol_sigma-70_dom"/>
</dbReference>
<dbReference type="Gene3D" id="1.10.10.10">
    <property type="entry name" value="Winged helix-like DNA-binding domain superfamily/Winged helix DNA-binding domain"/>
    <property type="match status" value="1"/>
</dbReference>
<dbReference type="AlphaFoldDB" id="A0A916DUG4"/>
<feature type="domain" description="RNA polymerase sigma factor 70 region 4 type 2" evidence="6">
    <location>
        <begin position="124"/>
        <end position="176"/>
    </location>
</feature>
<dbReference type="PANTHER" id="PTHR43133">
    <property type="entry name" value="RNA POLYMERASE ECF-TYPE SIGMA FACTO"/>
    <property type="match status" value="1"/>
</dbReference>
<name>A0A916DUG4_9BACT</name>
<dbReference type="Pfam" id="PF04542">
    <property type="entry name" value="Sigma70_r2"/>
    <property type="match status" value="1"/>
</dbReference>
<evidence type="ECO:0000313" key="7">
    <source>
        <dbReference type="EMBL" id="BDS12221.1"/>
    </source>
</evidence>
<dbReference type="Pfam" id="PF08281">
    <property type="entry name" value="Sigma70_r4_2"/>
    <property type="match status" value="1"/>
</dbReference>
<organism evidence="7 8">
    <name type="scientific">Aureispira anguillae</name>
    <dbReference type="NCBI Taxonomy" id="2864201"/>
    <lineage>
        <taxon>Bacteria</taxon>
        <taxon>Pseudomonadati</taxon>
        <taxon>Bacteroidota</taxon>
        <taxon>Saprospiria</taxon>
        <taxon>Saprospirales</taxon>
        <taxon>Saprospiraceae</taxon>
        <taxon>Aureispira</taxon>
    </lineage>
</organism>
<keyword evidence="4" id="KW-0804">Transcription</keyword>
<evidence type="ECO:0000256" key="3">
    <source>
        <dbReference type="ARBA" id="ARBA00023082"/>
    </source>
</evidence>
<accession>A0A916DUG4</accession>
<dbReference type="InterPro" id="IPR007627">
    <property type="entry name" value="RNA_pol_sigma70_r2"/>
</dbReference>
<keyword evidence="2" id="KW-0805">Transcription regulation</keyword>
<proteinExistence type="inferred from homology"/>
<dbReference type="InterPro" id="IPR013249">
    <property type="entry name" value="RNA_pol_sigma70_r4_t2"/>
</dbReference>
<keyword evidence="3" id="KW-0731">Sigma factor</keyword>
<feature type="domain" description="RNA polymerase sigma-70 region 2" evidence="5">
    <location>
        <begin position="30"/>
        <end position="97"/>
    </location>
</feature>
<evidence type="ECO:0000256" key="4">
    <source>
        <dbReference type="ARBA" id="ARBA00023163"/>
    </source>
</evidence>
<comment type="similarity">
    <text evidence="1">Belongs to the sigma-70 factor family. ECF subfamily.</text>
</comment>
<dbReference type="InterPro" id="IPR013324">
    <property type="entry name" value="RNA_pol_sigma_r3/r4-like"/>
</dbReference>
<evidence type="ECO:0000259" key="5">
    <source>
        <dbReference type="Pfam" id="PF04542"/>
    </source>
</evidence>
<gene>
    <name evidence="7" type="ORF">AsAng_0029400</name>
</gene>
<sequence>MKDKLDIKNISEKDLVQKCIANERQYQEMLYRKYADQMYSVCLSYNNDEDEACDILQEGFIKVFRKLEQFNFESSLKSWIRRIIINTALDHYRRQKRHEEKLESYTQVAISPHIGNVLDQIDAQDLIALVNELPSRAAIVLKLYAVEGYNHKEIAEKLDISEGTSKSQLHRARALLKQLLSKNDEK</sequence>
<protein>
    <submittedName>
        <fullName evidence="7">Sigma-70 family RNA polymerase sigma factor</fullName>
    </submittedName>
</protein>
<dbReference type="SUPFAM" id="SSF88946">
    <property type="entry name" value="Sigma2 domain of RNA polymerase sigma factors"/>
    <property type="match status" value="1"/>
</dbReference>
<dbReference type="InterPro" id="IPR036388">
    <property type="entry name" value="WH-like_DNA-bd_sf"/>
</dbReference>
<dbReference type="EMBL" id="AP026867">
    <property type="protein sequence ID" value="BDS12221.1"/>
    <property type="molecule type" value="Genomic_DNA"/>
</dbReference>
<reference evidence="7" key="1">
    <citation type="submission" date="2022-09" db="EMBL/GenBank/DDBJ databases">
        <title>Aureispira anguillicida sp. nov., isolated from Leptocephalus of Japanese eel Anguilla japonica.</title>
        <authorList>
            <person name="Yuasa K."/>
            <person name="Mekata T."/>
            <person name="Ikunari K."/>
        </authorList>
    </citation>
    <scope>NUCLEOTIDE SEQUENCE</scope>
    <source>
        <strain evidence="7">EL160426</strain>
    </source>
</reference>
<dbReference type="NCBIfam" id="TIGR02937">
    <property type="entry name" value="sigma70-ECF"/>
    <property type="match status" value="1"/>
</dbReference>
<dbReference type="GO" id="GO:0006352">
    <property type="term" value="P:DNA-templated transcription initiation"/>
    <property type="evidence" value="ECO:0007669"/>
    <property type="project" value="InterPro"/>
</dbReference>
<keyword evidence="8" id="KW-1185">Reference proteome</keyword>
<dbReference type="CDD" id="cd06171">
    <property type="entry name" value="Sigma70_r4"/>
    <property type="match status" value="1"/>
</dbReference>
<dbReference type="GO" id="GO:0003677">
    <property type="term" value="F:DNA binding"/>
    <property type="evidence" value="ECO:0007669"/>
    <property type="project" value="InterPro"/>
</dbReference>
<dbReference type="Proteomes" id="UP001060919">
    <property type="component" value="Chromosome"/>
</dbReference>
<evidence type="ECO:0000259" key="6">
    <source>
        <dbReference type="Pfam" id="PF08281"/>
    </source>
</evidence>
<dbReference type="PANTHER" id="PTHR43133:SF46">
    <property type="entry name" value="RNA POLYMERASE SIGMA-70 FACTOR ECF SUBFAMILY"/>
    <property type="match status" value="1"/>
</dbReference>
<dbReference type="Gene3D" id="1.10.1740.10">
    <property type="match status" value="1"/>
</dbReference>
<dbReference type="GO" id="GO:0016987">
    <property type="term" value="F:sigma factor activity"/>
    <property type="evidence" value="ECO:0007669"/>
    <property type="project" value="UniProtKB-KW"/>
</dbReference>
<dbReference type="SUPFAM" id="SSF88659">
    <property type="entry name" value="Sigma3 and sigma4 domains of RNA polymerase sigma factors"/>
    <property type="match status" value="1"/>
</dbReference>
<evidence type="ECO:0000313" key="8">
    <source>
        <dbReference type="Proteomes" id="UP001060919"/>
    </source>
</evidence>
<dbReference type="InterPro" id="IPR013325">
    <property type="entry name" value="RNA_pol_sigma_r2"/>
</dbReference>
<dbReference type="KEGG" id="aup:AsAng_0029400"/>
<evidence type="ECO:0000256" key="2">
    <source>
        <dbReference type="ARBA" id="ARBA00023015"/>
    </source>
</evidence>
<evidence type="ECO:0000256" key="1">
    <source>
        <dbReference type="ARBA" id="ARBA00010641"/>
    </source>
</evidence>